<proteinExistence type="predicted"/>
<feature type="domain" description="Methyltransferase" evidence="1">
    <location>
        <begin position="18"/>
        <end position="107"/>
    </location>
</feature>
<organism evidence="2">
    <name type="scientific">Rhizopus microsporus var. microsporus</name>
    <dbReference type="NCBI Taxonomy" id="86635"/>
    <lineage>
        <taxon>Eukaryota</taxon>
        <taxon>Fungi</taxon>
        <taxon>Fungi incertae sedis</taxon>
        <taxon>Mucoromycota</taxon>
        <taxon>Mucoromycotina</taxon>
        <taxon>Mucoromycetes</taxon>
        <taxon>Mucorales</taxon>
        <taxon>Mucorineae</taxon>
        <taxon>Rhizopodaceae</taxon>
        <taxon>Rhizopus</taxon>
    </lineage>
</organism>
<gene>
    <name evidence="2" type="ORF">BCV72DRAFT_324169</name>
</gene>
<dbReference type="SUPFAM" id="SSF53335">
    <property type="entry name" value="S-adenosyl-L-methionine-dependent methyltransferases"/>
    <property type="match status" value="1"/>
</dbReference>
<name>A0A1X0R8M7_RHIZD</name>
<dbReference type="Gene3D" id="3.40.50.150">
    <property type="entry name" value="Vaccinia Virus protein VP39"/>
    <property type="match status" value="1"/>
</dbReference>
<dbReference type="VEuPathDB" id="FungiDB:BCV72DRAFT_324169"/>
<evidence type="ECO:0000259" key="1">
    <source>
        <dbReference type="Pfam" id="PF13649"/>
    </source>
</evidence>
<feature type="non-terminal residue" evidence="2">
    <location>
        <position position="1"/>
    </location>
</feature>
<dbReference type="EMBL" id="KV921890">
    <property type="protein sequence ID" value="ORE08316.1"/>
    <property type="molecule type" value="Genomic_DNA"/>
</dbReference>
<sequence>NIDSSIIEILDFEKGVTIFDIGCGPGIWILDMVADHPNCTYHGCNITYTIDQNPKKDQLIFKRGTVVKGLSYEDNTFGFVYMEALIAALTKEEWPIVIKEILRVTKSSSVVHCKNPTWK</sequence>
<dbReference type="InterPro" id="IPR041698">
    <property type="entry name" value="Methyltransf_25"/>
</dbReference>
<evidence type="ECO:0000313" key="2">
    <source>
        <dbReference type="EMBL" id="ORE08316.1"/>
    </source>
</evidence>
<dbReference type="AlphaFoldDB" id="A0A1X0R8M7"/>
<dbReference type="Pfam" id="PF13649">
    <property type="entry name" value="Methyltransf_25"/>
    <property type="match status" value="1"/>
</dbReference>
<dbReference type="CDD" id="cd02440">
    <property type="entry name" value="AdoMet_MTases"/>
    <property type="match status" value="1"/>
</dbReference>
<dbReference type="InterPro" id="IPR029063">
    <property type="entry name" value="SAM-dependent_MTases_sf"/>
</dbReference>
<dbReference type="Proteomes" id="UP000242414">
    <property type="component" value="Unassembled WGS sequence"/>
</dbReference>
<accession>A0A1X0R8M7</accession>
<protein>
    <recommendedName>
        <fullName evidence="1">Methyltransferase domain-containing protein</fullName>
    </recommendedName>
</protein>
<reference evidence="2" key="1">
    <citation type="journal article" date="2016" name="Proc. Natl. Acad. Sci. U.S.A.">
        <title>Lipid metabolic changes in an early divergent fungus govern the establishment of a mutualistic symbiosis with endobacteria.</title>
        <authorList>
            <person name="Lastovetsky O.A."/>
            <person name="Gaspar M.L."/>
            <person name="Mondo S.J."/>
            <person name="LaButti K.M."/>
            <person name="Sandor L."/>
            <person name="Grigoriev I.V."/>
            <person name="Henry S.A."/>
            <person name="Pawlowska T.E."/>
        </authorList>
    </citation>
    <scope>NUCLEOTIDE SEQUENCE [LARGE SCALE GENOMIC DNA]</scope>
    <source>
        <strain evidence="2">ATCC 52814</strain>
    </source>
</reference>